<evidence type="ECO:0000313" key="5">
    <source>
        <dbReference type="Proteomes" id="UP000008550"/>
    </source>
</evidence>
<dbReference type="GO" id="GO:0008745">
    <property type="term" value="F:N-acetylmuramoyl-L-alanine amidase activity"/>
    <property type="evidence" value="ECO:0007669"/>
    <property type="project" value="InterPro"/>
</dbReference>
<evidence type="ECO:0000256" key="1">
    <source>
        <dbReference type="ARBA" id="ARBA00022801"/>
    </source>
</evidence>
<evidence type="ECO:0000313" key="4">
    <source>
        <dbReference type="EMBL" id="ABZ85603.1"/>
    </source>
</evidence>
<dbReference type="STRING" id="498761.HM1_3102"/>
<keyword evidence="5" id="KW-1185">Reference proteome</keyword>
<dbReference type="InterPro" id="IPR050695">
    <property type="entry name" value="N-acetylmuramoyl_amidase_3"/>
</dbReference>
<dbReference type="InterPro" id="IPR002508">
    <property type="entry name" value="MurNAc-LAA_cat"/>
</dbReference>
<dbReference type="EMBL" id="CP000930">
    <property type="protein sequence ID" value="ABZ85603.1"/>
    <property type="molecule type" value="Genomic_DNA"/>
</dbReference>
<keyword evidence="1" id="KW-0378">Hydrolase</keyword>
<keyword evidence="2" id="KW-1133">Transmembrane helix</keyword>
<dbReference type="Gene3D" id="3.40.630.40">
    <property type="entry name" value="Zn-dependent exopeptidases"/>
    <property type="match status" value="1"/>
</dbReference>
<protein>
    <submittedName>
        <fullName evidence="4">Germination specific n-acetylmuramoyl-l-alanine amidase, putative</fullName>
    </submittedName>
</protein>
<dbReference type="AlphaFoldDB" id="B0TEC1"/>
<keyword evidence="2" id="KW-0472">Membrane</keyword>
<dbReference type="HOGENOM" id="CLU_014322_7_0_9"/>
<dbReference type="PANTHER" id="PTHR30404">
    <property type="entry name" value="N-ACETYLMURAMOYL-L-ALANINE AMIDASE"/>
    <property type="match status" value="1"/>
</dbReference>
<evidence type="ECO:0000256" key="2">
    <source>
        <dbReference type="SAM" id="Phobius"/>
    </source>
</evidence>
<proteinExistence type="predicted"/>
<dbReference type="PANTHER" id="PTHR30404:SF0">
    <property type="entry name" value="N-ACETYLMURAMOYL-L-ALANINE AMIDASE AMIC"/>
    <property type="match status" value="1"/>
</dbReference>
<dbReference type="eggNOG" id="COG0860">
    <property type="taxonomic scope" value="Bacteria"/>
</dbReference>
<dbReference type="CDD" id="cd02696">
    <property type="entry name" value="MurNAc-LAA"/>
    <property type="match status" value="1"/>
</dbReference>
<dbReference type="SMART" id="SM00646">
    <property type="entry name" value="Ami_3"/>
    <property type="match status" value="1"/>
</dbReference>
<keyword evidence="2" id="KW-0812">Transmembrane</keyword>
<dbReference type="Pfam" id="PF01520">
    <property type="entry name" value="Amidase_3"/>
    <property type="match status" value="1"/>
</dbReference>
<feature type="transmembrane region" description="Helical" evidence="2">
    <location>
        <begin position="20"/>
        <end position="40"/>
    </location>
</feature>
<dbReference type="Proteomes" id="UP000008550">
    <property type="component" value="Chromosome"/>
</dbReference>
<sequence length="305" mass="34388">MTSFKGILESRLLLIRRRRLFLVIGIAALLIAIVCLYAHLHLPVLPPGPAPDKLPLEGKKILIDAGHGGIDSGTNTKEGYLEKTVNLEMSIILKPRLEALGAKVLLSRESDVDLSGLAPDHPQRYRTDLANRVRWANDEEGDLLLSLHINSARDPQMRGAILLYHPKTPFTDQSKELAHTLQKELNSFYAHYAKEGEIYRHQPYGGDFFVLEYVKMPSVIVEMGFITNYQDRALFLKADFRNALAQKIADGVVKYINQELVKKTFFEWLWPRRGHLRDDSPGESAADMVFAPGQPVPIAQDHDCL</sequence>
<organism evidence="4 5">
    <name type="scientific">Heliobacterium modesticaldum (strain ATCC 51547 / Ice1)</name>
    <dbReference type="NCBI Taxonomy" id="498761"/>
    <lineage>
        <taxon>Bacteria</taxon>
        <taxon>Bacillati</taxon>
        <taxon>Bacillota</taxon>
        <taxon>Clostridia</taxon>
        <taxon>Eubacteriales</taxon>
        <taxon>Heliobacteriaceae</taxon>
        <taxon>Heliomicrobium</taxon>
    </lineage>
</organism>
<gene>
    <name evidence="4" type="ORF">HM1_3102</name>
</gene>
<evidence type="ECO:0000259" key="3">
    <source>
        <dbReference type="SMART" id="SM00646"/>
    </source>
</evidence>
<dbReference type="OrthoDB" id="9806267at2"/>
<dbReference type="GO" id="GO:0030288">
    <property type="term" value="C:outer membrane-bounded periplasmic space"/>
    <property type="evidence" value="ECO:0007669"/>
    <property type="project" value="TreeGrafter"/>
</dbReference>
<dbReference type="RefSeq" id="WP_012284074.1">
    <property type="nucleotide sequence ID" value="NC_010337.2"/>
</dbReference>
<accession>B0TEC1</accession>
<reference evidence="4 5" key="1">
    <citation type="journal article" date="2008" name="J. Bacteriol.">
        <title>The genome of Heliobacterium modesticaldum, a phototrophic representative of the Firmicutes containing the simplest photosynthetic apparatus.</title>
        <authorList>
            <person name="Sattley W.M."/>
            <person name="Madigan M.T."/>
            <person name="Swingley W.D."/>
            <person name="Cheung P.C."/>
            <person name="Clocksin K.M."/>
            <person name="Conrad A.L."/>
            <person name="Dejesa L.C."/>
            <person name="Honchak B.M."/>
            <person name="Jung D.O."/>
            <person name="Karbach L.E."/>
            <person name="Kurdoglu A."/>
            <person name="Lahiri S."/>
            <person name="Mastrian S.D."/>
            <person name="Page L.E."/>
            <person name="Taylor H.L."/>
            <person name="Wang Z.T."/>
            <person name="Raymond J."/>
            <person name="Chen M."/>
            <person name="Blankenship R.E."/>
            <person name="Touchman J.W."/>
        </authorList>
    </citation>
    <scope>NUCLEOTIDE SEQUENCE [LARGE SCALE GENOMIC DNA]</scope>
    <source>
        <strain evidence="5">ATCC 51547 / Ice1</strain>
    </source>
</reference>
<name>B0TEC1_HELMI</name>
<dbReference type="SUPFAM" id="SSF53187">
    <property type="entry name" value="Zn-dependent exopeptidases"/>
    <property type="match status" value="1"/>
</dbReference>
<feature type="domain" description="MurNAc-LAA" evidence="3">
    <location>
        <begin position="133"/>
        <end position="253"/>
    </location>
</feature>
<dbReference type="KEGG" id="hmo:HM1_3102"/>
<dbReference type="GO" id="GO:0009253">
    <property type="term" value="P:peptidoglycan catabolic process"/>
    <property type="evidence" value="ECO:0007669"/>
    <property type="project" value="InterPro"/>
</dbReference>